<sequence>ARDPQRLRSVPLVDGLEAKGQWKVVTLLDKIDRVSVETAQKWVTYLRRFHPTIPVRALNSKISDNSKKTKQEKGHKALYDRQQEISGMRDNGEVQPLIFGSDELAGKTDRPISVAVVGYPNVGKRTLIKDLADLELDQHDLALLRHDLTRETCDLDITVDDYDIGERRSPDHDIATSDLMFMVQIHGERNMLRKGGDPDILMVARTFLQNLGKGVYSPSCQPPAKSKSRFELPAWYKKLDLSKLSDAETLLYSSNPTGHKRVLTFKAAPVSHAAGETTEYDLVMGELPENDGLTSEDDDEDGDADMDDEEEEEMNDDEE</sequence>
<dbReference type="Proteomes" id="UP000237271">
    <property type="component" value="Unassembled WGS sequence"/>
</dbReference>
<dbReference type="PANTHER" id="PTHR11089">
    <property type="entry name" value="GTP-BINDING PROTEIN-RELATED"/>
    <property type="match status" value="1"/>
</dbReference>
<dbReference type="AlphaFoldDB" id="A0A2P4YPJ4"/>
<evidence type="ECO:0000256" key="3">
    <source>
        <dbReference type="SAM" id="MobiDB-lite"/>
    </source>
</evidence>
<dbReference type="GO" id="GO:0005730">
    <property type="term" value="C:nucleolus"/>
    <property type="evidence" value="ECO:0007669"/>
    <property type="project" value="TreeGrafter"/>
</dbReference>
<feature type="non-terminal residue" evidence="4">
    <location>
        <position position="1"/>
    </location>
</feature>
<dbReference type="GO" id="GO:0005525">
    <property type="term" value="F:GTP binding"/>
    <property type="evidence" value="ECO:0007669"/>
    <property type="project" value="UniProtKB-KW"/>
</dbReference>
<keyword evidence="5" id="KW-1185">Reference proteome</keyword>
<proteinExistence type="predicted"/>
<protein>
    <submittedName>
        <fullName evidence="4">Guanine nucleotide-binding protein</fullName>
    </submittedName>
</protein>
<accession>A0A2P4YPJ4</accession>
<evidence type="ECO:0000313" key="4">
    <source>
        <dbReference type="EMBL" id="POM79704.1"/>
    </source>
</evidence>
<dbReference type="OrthoDB" id="444945at2759"/>
<name>A0A2P4YPJ4_9STRA</name>
<dbReference type="SUPFAM" id="SSF52540">
    <property type="entry name" value="P-loop containing nucleoside triphosphate hydrolases"/>
    <property type="match status" value="1"/>
</dbReference>
<reference evidence="4 5" key="1">
    <citation type="journal article" date="2017" name="Genome Biol. Evol.">
        <title>Phytophthora megakarya and P. palmivora, closely related causal agents of cacao black pod rot, underwent increases in genome sizes and gene numbers by different mechanisms.</title>
        <authorList>
            <person name="Ali S.S."/>
            <person name="Shao J."/>
            <person name="Lary D.J."/>
            <person name="Kronmiller B."/>
            <person name="Shen D."/>
            <person name="Strem M.D."/>
            <person name="Amoako-Attah I."/>
            <person name="Akrofi A.Y."/>
            <person name="Begoude B.A."/>
            <person name="Ten Hoopen G.M."/>
            <person name="Coulibaly K."/>
            <person name="Kebe B.I."/>
            <person name="Melnick R.L."/>
            <person name="Guiltinan M.J."/>
            <person name="Tyler B.M."/>
            <person name="Meinhardt L.W."/>
            <person name="Bailey B.A."/>
        </authorList>
    </citation>
    <scope>NUCLEOTIDE SEQUENCE [LARGE SCALE GENOMIC DNA]</scope>
    <source>
        <strain evidence="5">sbr112.9</strain>
    </source>
</reference>
<dbReference type="Gene3D" id="3.40.50.300">
    <property type="entry name" value="P-loop containing nucleotide triphosphate hydrolases"/>
    <property type="match status" value="1"/>
</dbReference>
<keyword evidence="1" id="KW-0547">Nucleotide-binding</keyword>
<dbReference type="InterPro" id="IPR050755">
    <property type="entry name" value="TRAFAC_YlqF/YawG_RiboMat"/>
</dbReference>
<dbReference type="InterPro" id="IPR027417">
    <property type="entry name" value="P-loop_NTPase"/>
</dbReference>
<dbReference type="EMBL" id="NCKW01001118">
    <property type="protein sequence ID" value="POM79704.1"/>
    <property type="molecule type" value="Genomic_DNA"/>
</dbReference>
<keyword evidence="2" id="KW-0342">GTP-binding</keyword>
<feature type="compositionally biased region" description="Acidic residues" evidence="3">
    <location>
        <begin position="294"/>
        <end position="319"/>
    </location>
</feature>
<evidence type="ECO:0000313" key="5">
    <source>
        <dbReference type="Proteomes" id="UP000237271"/>
    </source>
</evidence>
<organism evidence="4 5">
    <name type="scientific">Phytophthora palmivora</name>
    <dbReference type="NCBI Taxonomy" id="4796"/>
    <lineage>
        <taxon>Eukaryota</taxon>
        <taxon>Sar</taxon>
        <taxon>Stramenopiles</taxon>
        <taxon>Oomycota</taxon>
        <taxon>Peronosporomycetes</taxon>
        <taxon>Peronosporales</taxon>
        <taxon>Peronosporaceae</taxon>
        <taxon>Phytophthora</taxon>
    </lineage>
</organism>
<evidence type="ECO:0000256" key="2">
    <source>
        <dbReference type="ARBA" id="ARBA00023134"/>
    </source>
</evidence>
<comment type="caution">
    <text evidence="4">The sequence shown here is derived from an EMBL/GenBank/DDBJ whole genome shotgun (WGS) entry which is preliminary data.</text>
</comment>
<evidence type="ECO:0000256" key="1">
    <source>
        <dbReference type="ARBA" id="ARBA00022741"/>
    </source>
</evidence>
<dbReference type="PANTHER" id="PTHR11089:SF30">
    <property type="entry name" value="GUANINE NUCLEOTIDE-BINDING PROTEIN-LIKE 3 HOMOLOG"/>
    <property type="match status" value="1"/>
</dbReference>
<feature type="region of interest" description="Disordered" evidence="3">
    <location>
        <begin position="277"/>
        <end position="319"/>
    </location>
</feature>
<gene>
    <name evidence="4" type="ORF">PHPALM_2559</name>
</gene>